<dbReference type="Pfam" id="PF01888">
    <property type="entry name" value="CbiD"/>
    <property type="match status" value="1"/>
</dbReference>
<dbReference type="SUPFAM" id="SSF111342">
    <property type="entry name" value="CbiD-like"/>
    <property type="match status" value="1"/>
</dbReference>
<dbReference type="NCBIfam" id="TIGR00312">
    <property type="entry name" value="cbiD"/>
    <property type="match status" value="1"/>
</dbReference>
<comment type="catalytic activity">
    <reaction evidence="5">
        <text>Co-precorrin-5B + S-adenosyl-L-methionine = Co-precorrin-6A + S-adenosyl-L-homocysteine</text>
        <dbReference type="Rhea" id="RHEA:26285"/>
        <dbReference type="ChEBI" id="CHEBI:57856"/>
        <dbReference type="ChEBI" id="CHEBI:59789"/>
        <dbReference type="ChEBI" id="CHEBI:60063"/>
        <dbReference type="ChEBI" id="CHEBI:60064"/>
        <dbReference type="EC" id="2.1.1.195"/>
    </reaction>
</comment>
<keyword evidence="8" id="KW-1185">Reference proteome</keyword>
<comment type="caution">
    <text evidence="7">The sequence shown here is derived from an EMBL/GenBank/DDBJ whole genome shotgun (WGS) entry which is preliminary data.</text>
</comment>
<proteinExistence type="inferred from homology"/>
<name>A0ABU9T4P9_9HYPH</name>
<keyword evidence="4 5" id="KW-0949">S-adenosyl-L-methionine</keyword>
<dbReference type="Gene3D" id="3.30.2110.10">
    <property type="entry name" value="CbiD-like"/>
    <property type="match status" value="1"/>
</dbReference>
<keyword evidence="3 5" id="KW-0808">Transferase</keyword>
<dbReference type="RefSeq" id="WP_342847980.1">
    <property type="nucleotide sequence ID" value="NZ_JBBMQO010000003.1"/>
</dbReference>
<evidence type="ECO:0000256" key="6">
    <source>
        <dbReference type="SAM" id="MobiDB-lite"/>
    </source>
</evidence>
<dbReference type="GO" id="GO:0008168">
    <property type="term" value="F:methyltransferase activity"/>
    <property type="evidence" value="ECO:0007669"/>
    <property type="project" value="UniProtKB-KW"/>
</dbReference>
<organism evidence="7 8">
    <name type="scientific">Ahrensia kielensis</name>
    <dbReference type="NCBI Taxonomy" id="76980"/>
    <lineage>
        <taxon>Bacteria</taxon>
        <taxon>Pseudomonadati</taxon>
        <taxon>Pseudomonadota</taxon>
        <taxon>Alphaproteobacteria</taxon>
        <taxon>Hyphomicrobiales</taxon>
        <taxon>Ahrensiaceae</taxon>
        <taxon>Ahrensia</taxon>
    </lineage>
</organism>
<dbReference type="InterPro" id="IPR036074">
    <property type="entry name" value="CbiD_sf"/>
</dbReference>
<reference evidence="7 8" key="1">
    <citation type="submission" date="2024-03" db="EMBL/GenBank/DDBJ databases">
        <title>Community enrichment and isolation of bacterial strains for fucoidan degradation.</title>
        <authorList>
            <person name="Sichert A."/>
        </authorList>
    </citation>
    <scope>NUCLEOTIDE SEQUENCE [LARGE SCALE GENOMIC DNA]</scope>
    <source>
        <strain evidence="7 8">AS62</strain>
    </source>
</reference>
<dbReference type="HAMAP" id="MF_00787">
    <property type="entry name" value="CbiD"/>
    <property type="match status" value="1"/>
</dbReference>
<evidence type="ECO:0000313" key="7">
    <source>
        <dbReference type="EMBL" id="MEM5501117.1"/>
    </source>
</evidence>
<dbReference type="Proteomes" id="UP001477870">
    <property type="component" value="Unassembled WGS sequence"/>
</dbReference>
<keyword evidence="1 5" id="KW-0169">Cobalamin biosynthesis</keyword>
<evidence type="ECO:0000256" key="3">
    <source>
        <dbReference type="ARBA" id="ARBA00022679"/>
    </source>
</evidence>
<evidence type="ECO:0000256" key="4">
    <source>
        <dbReference type="ARBA" id="ARBA00022691"/>
    </source>
</evidence>
<dbReference type="InterPro" id="IPR002748">
    <property type="entry name" value="CbiD"/>
</dbReference>
<dbReference type="EMBL" id="JBBMQO010000003">
    <property type="protein sequence ID" value="MEM5501117.1"/>
    <property type="molecule type" value="Genomic_DNA"/>
</dbReference>
<evidence type="ECO:0000313" key="8">
    <source>
        <dbReference type="Proteomes" id="UP001477870"/>
    </source>
</evidence>
<dbReference type="PANTHER" id="PTHR35863">
    <property type="entry name" value="COBALT-PRECORRIN-5B C(1)-METHYLTRANSFERASE"/>
    <property type="match status" value="1"/>
</dbReference>
<feature type="region of interest" description="Disordered" evidence="6">
    <location>
        <begin position="1"/>
        <end position="21"/>
    </location>
</feature>
<evidence type="ECO:0000256" key="2">
    <source>
        <dbReference type="ARBA" id="ARBA00022603"/>
    </source>
</evidence>
<comment type="similarity">
    <text evidence="5">Belongs to the CbiD family.</text>
</comment>
<dbReference type="PIRSF" id="PIRSF026782">
    <property type="entry name" value="CbiD"/>
    <property type="match status" value="1"/>
</dbReference>
<dbReference type="EC" id="2.1.1.195" evidence="5"/>
<dbReference type="GO" id="GO:0032259">
    <property type="term" value="P:methylation"/>
    <property type="evidence" value="ECO:0007669"/>
    <property type="project" value="UniProtKB-KW"/>
</dbReference>
<dbReference type="NCBIfam" id="NF000849">
    <property type="entry name" value="PRK00075.1-1"/>
    <property type="match status" value="1"/>
</dbReference>
<comment type="function">
    <text evidence="5">Catalyzes the methylation of C-1 in cobalt-precorrin-5B to form cobalt-precorrin-6A.</text>
</comment>
<evidence type="ECO:0000256" key="5">
    <source>
        <dbReference type="HAMAP-Rule" id="MF_00787"/>
    </source>
</evidence>
<feature type="compositionally biased region" description="Basic and acidic residues" evidence="6">
    <location>
        <begin position="9"/>
        <end position="18"/>
    </location>
</feature>
<accession>A0ABU9T4P9</accession>
<gene>
    <name evidence="5" type="primary">cbiD</name>
    <name evidence="7" type="ORF">WNY59_05905</name>
</gene>
<dbReference type="PANTHER" id="PTHR35863:SF1">
    <property type="entry name" value="COBALT-PRECORRIN-5B C(1)-METHYLTRANSFERASE"/>
    <property type="match status" value="1"/>
</dbReference>
<evidence type="ECO:0000256" key="1">
    <source>
        <dbReference type="ARBA" id="ARBA00022573"/>
    </source>
</evidence>
<sequence length="376" mass="39466">MPQADEPDAGLRKPDGPLRRGWTTGACATAATKAALTALLTGKFPDPVSITLPKGEQPAFALATEKLERNFAQAAIIKDAGDDPDITHGAMICVTVEPSEVGIVFAAGEGVGTITLEGLPLPVGHAAINPVPRQLMTNIVHEVCAEQSVAPNFKITVSIPGGEALAQKTWNPRLGIKGGLSILGTTGIVHPFSCSSWIHSIHRGIDVARAAGINHVLGSTGSTSEDTAIKVYGFEAIAQLDMGDFAGGLLKYLREHPIDKITIAGGFAKIVKLAQGAVDLHSGRSQVDMNFLAALTEKTDVKSPLNQNLKDQILNANTAAQVLDLTRTNNIDLTAPIADLARQTALNVLRGAPVDVEIMIVDRKGNVLHQTGFNGS</sequence>
<protein>
    <recommendedName>
        <fullName evidence="5">Cobalt-precorrin-5B C(1)-methyltransferase</fullName>
        <ecNumber evidence="5">2.1.1.195</ecNumber>
    </recommendedName>
    <alternativeName>
        <fullName evidence="5">Cobalt-precorrin-6A synthase</fullName>
    </alternativeName>
</protein>
<comment type="pathway">
    <text evidence="5">Cofactor biosynthesis; adenosylcobalamin biosynthesis; cob(II)yrinate a,c-diamide from sirohydrochlorin (anaerobic route): step 6/10.</text>
</comment>
<keyword evidence="2 5" id="KW-0489">Methyltransferase</keyword>